<protein>
    <submittedName>
        <fullName evidence="1">Capsid protein</fullName>
    </submittedName>
</protein>
<dbReference type="Proteomes" id="UP000678071">
    <property type="component" value="Segment"/>
</dbReference>
<accession>A0A4Y5QCS6</accession>
<keyword evidence="2" id="KW-1185">Reference proteome</keyword>
<reference evidence="1" key="1">
    <citation type="submission" date="2018-09" db="EMBL/GenBank/DDBJ databases">
        <title>Diverse plant associated genomoviruses.</title>
        <authorList>
            <person name="Richet C."/>
            <person name="Kraberger S."/>
            <person name="Filloux D."/>
            <person name="Fontenele R.S."/>
            <person name="Ribeiro S.G."/>
            <person name="Martin D.P."/>
            <person name="Lamas N.S."/>
            <person name="McCarthy J."/>
            <person name="Lefeuvre P."/>
            <person name="Roumagnac P."/>
            <person name="Varsani A."/>
        </authorList>
    </citation>
    <scope>NUCLEOTIDE SEQUENCE</scope>
    <source>
        <strain evidence="1">GnPB1669_106</strain>
    </source>
</reference>
<dbReference type="EMBL" id="MH939417">
    <property type="protein sequence ID" value="QCX29474.1"/>
    <property type="molecule type" value="Genomic_DNA"/>
</dbReference>
<dbReference type="KEGG" id="vg:80536027"/>
<name>A0A4Y5QCS6_9VIRU</name>
<proteinExistence type="predicted"/>
<sequence length="299" mass="34611">MAYRRPTYRRTRPYTRRYAARKTYSARRPRSIYRRTYRKRRPLMSKRRILNITSEKKRDTMRVYTNVVTPRDDAGTTYDAKPAILEAFTGTSTTPNLYTFLWCATARVAINSTDVCDRNDPYTYMRGLKERIEIPSSGAPWQWRRICFTKKGSFYPTTNSFRAYQFTSDGSVRVVNQITNGYLYGELLDGVVGKDSIDPFSAKLNNQLLDIKYDKTISIQSGNDKGCLQVFKRWHPMNKTLLYQDEENGGDFNTAAYSTQSRQGMGDYYVVDIIQSGGGATKTDQLSFNPQATLYWHEK</sequence>
<dbReference type="GeneID" id="80536027"/>
<evidence type="ECO:0000313" key="2">
    <source>
        <dbReference type="Proteomes" id="UP000678071"/>
    </source>
</evidence>
<evidence type="ECO:0000313" key="1">
    <source>
        <dbReference type="EMBL" id="QCX29474.1"/>
    </source>
</evidence>
<organism evidence="1">
    <name type="scientific">Plant associated genomovirus 5</name>
    <dbReference type="NCBI Taxonomy" id="2584399"/>
    <lineage>
        <taxon>Viruses</taxon>
        <taxon>Monodnaviria</taxon>
        <taxon>Shotokuvirae</taxon>
        <taxon>Cressdnaviricota</taxon>
        <taxon>Repensiviricetes</taxon>
        <taxon>Geplafuvirales</taxon>
        <taxon>Genomoviridae</taxon>
        <taxon>Gemyduguivirus</taxon>
        <taxon>Gemyduguivirus merre1</taxon>
    </lineage>
</organism>
<dbReference type="RefSeq" id="YP_010798000.1">
    <property type="nucleotide sequence ID" value="NC_076279.1"/>
</dbReference>